<name>A0AC35U9L2_9BILA</name>
<protein>
    <submittedName>
        <fullName evidence="2">Homeobox domain-containing protein</fullName>
    </submittedName>
</protein>
<evidence type="ECO:0000313" key="2">
    <source>
        <dbReference type="WBParaSite" id="RSKR_0000927900.1"/>
    </source>
</evidence>
<sequence>MYTHPPHPHPHQHSLDTTSGPNSATSWNPALAAAAAVANIASSSGDTALLGHNDSRNSESERNSSLYWPSHSISGSANTTSNHTHAHNPGNVSNMDPMKNFYDPSNFLYAQNYMKNMIGASAVQWATDAAATTTNPFPQYNNPFAGGASHPFGSGLGLEACTSPPISNQPVFPWMKMNVAGAKSGESKRTRQTYSRNQTLELEKEFHYNKYLTRKRRQEISESLQLTERQVKIWFQNRRMKHKKEAKGESGGGADSGEEDSGPEESTFINSCH</sequence>
<accession>A0AC35U9L2</accession>
<dbReference type="Proteomes" id="UP000095286">
    <property type="component" value="Unplaced"/>
</dbReference>
<dbReference type="WBParaSite" id="RSKR_0000927900.1">
    <property type="protein sequence ID" value="RSKR_0000927900.1"/>
    <property type="gene ID" value="RSKR_0000927900"/>
</dbReference>
<organism evidence="1 2">
    <name type="scientific">Rhabditophanes sp. KR3021</name>
    <dbReference type="NCBI Taxonomy" id="114890"/>
    <lineage>
        <taxon>Eukaryota</taxon>
        <taxon>Metazoa</taxon>
        <taxon>Ecdysozoa</taxon>
        <taxon>Nematoda</taxon>
        <taxon>Chromadorea</taxon>
        <taxon>Rhabditida</taxon>
        <taxon>Tylenchina</taxon>
        <taxon>Panagrolaimomorpha</taxon>
        <taxon>Strongyloidoidea</taxon>
        <taxon>Alloionematidae</taxon>
        <taxon>Rhabditophanes</taxon>
    </lineage>
</organism>
<proteinExistence type="predicted"/>
<reference evidence="2" key="1">
    <citation type="submission" date="2016-11" db="UniProtKB">
        <authorList>
            <consortium name="WormBaseParasite"/>
        </authorList>
    </citation>
    <scope>IDENTIFICATION</scope>
    <source>
        <strain evidence="2">KR3021</strain>
    </source>
</reference>
<evidence type="ECO:0000313" key="1">
    <source>
        <dbReference type="Proteomes" id="UP000095286"/>
    </source>
</evidence>